<dbReference type="SMART" id="SM00421">
    <property type="entry name" value="HTH_LUXR"/>
    <property type="match status" value="1"/>
</dbReference>
<sequence>MRVCGFTILGKAMSELPLSPREKQLLRRLAAEKTDAQIAERLGGTASQVGQQRARLLAKLGVSSPDEIADAAERLASWRTYRGVT</sequence>
<name>A0A109JJA0_9BRAD</name>
<dbReference type="GO" id="GO:0003677">
    <property type="term" value="F:DNA binding"/>
    <property type="evidence" value="ECO:0007669"/>
    <property type="project" value="InterPro"/>
</dbReference>
<dbReference type="GO" id="GO:0006355">
    <property type="term" value="P:regulation of DNA-templated transcription"/>
    <property type="evidence" value="ECO:0007669"/>
    <property type="project" value="InterPro"/>
</dbReference>
<evidence type="ECO:0000313" key="2">
    <source>
        <dbReference type="EMBL" id="KWV49831.1"/>
    </source>
</evidence>
<dbReference type="Pfam" id="PF00196">
    <property type="entry name" value="GerE"/>
    <property type="match status" value="1"/>
</dbReference>
<dbReference type="EMBL" id="LNCU01000098">
    <property type="protein sequence ID" value="KWV49831.1"/>
    <property type="molecule type" value="Genomic_DNA"/>
</dbReference>
<dbReference type="InterPro" id="IPR036388">
    <property type="entry name" value="WH-like_DNA-bd_sf"/>
</dbReference>
<organism evidence="2 3">
    <name type="scientific">Bradyrhizobium macuxiense</name>
    <dbReference type="NCBI Taxonomy" id="1755647"/>
    <lineage>
        <taxon>Bacteria</taxon>
        <taxon>Pseudomonadati</taxon>
        <taxon>Pseudomonadota</taxon>
        <taxon>Alphaproteobacteria</taxon>
        <taxon>Hyphomicrobiales</taxon>
        <taxon>Nitrobacteraceae</taxon>
        <taxon>Bradyrhizobium</taxon>
    </lineage>
</organism>
<dbReference type="SUPFAM" id="SSF46894">
    <property type="entry name" value="C-terminal effector domain of the bipartite response regulators"/>
    <property type="match status" value="1"/>
</dbReference>
<keyword evidence="3" id="KW-1185">Reference proteome</keyword>
<comment type="caution">
    <text evidence="2">The sequence shown here is derived from an EMBL/GenBank/DDBJ whole genome shotgun (WGS) entry which is preliminary data.</text>
</comment>
<accession>A0A109JJA0</accession>
<protein>
    <recommendedName>
        <fullName evidence="1">HTH luxR-type domain-containing protein</fullName>
    </recommendedName>
</protein>
<dbReference type="InterPro" id="IPR000792">
    <property type="entry name" value="Tscrpt_reg_LuxR_C"/>
</dbReference>
<proteinExistence type="predicted"/>
<evidence type="ECO:0000313" key="3">
    <source>
        <dbReference type="Proteomes" id="UP000057737"/>
    </source>
</evidence>
<dbReference type="InterPro" id="IPR016032">
    <property type="entry name" value="Sig_transdc_resp-reg_C-effctor"/>
</dbReference>
<evidence type="ECO:0000259" key="1">
    <source>
        <dbReference type="PROSITE" id="PS50043"/>
    </source>
</evidence>
<reference evidence="2 3" key="1">
    <citation type="submission" date="2015-11" db="EMBL/GenBank/DDBJ databases">
        <title>Draft Genome Sequence of the Strain BR 10303 (Bradyrhizobium sp.) isolated from nodules of Centrolobium paraense.</title>
        <authorList>
            <person name="Zelli J.E."/>
            <person name="Simoes-Araujo J.L."/>
            <person name="Barauna A.C."/>
            <person name="Silva K."/>
        </authorList>
    </citation>
    <scope>NUCLEOTIDE SEQUENCE [LARGE SCALE GENOMIC DNA]</scope>
    <source>
        <strain evidence="2 3">BR 10303</strain>
    </source>
</reference>
<feature type="domain" description="HTH luxR-type" evidence="1">
    <location>
        <begin position="11"/>
        <end position="76"/>
    </location>
</feature>
<dbReference type="PROSITE" id="PS50043">
    <property type="entry name" value="HTH_LUXR_2"/>
    <property type="match status" value="1"/>
</dbReference>
<dbReference type="AlphaFoldDB" id="A0A109JJA0"/>
<dbReference type="Gene3D" id="1.10.10.10">
    <property type="entry name" value="Winged helix-like DNA-binding domain superfamily/Winged helix DNA-binding domain"/>
    <property type="match status" value="1"/>
</dbReference>
<dbReference type="Proteomes" id="UP000057737">
    <property type="component" value="Unassembled WGS sequence"/>
</dbReference>
<gene>
    <name evidence="2" type="ORF">AS156_14970</name>
</gene>